<dbReference type="AlphaFoldDB" id="A0A3E0WGA7"/>
<dbReference type="CDD" id="cd02142">
    <property type="entry name" value="McbC_SagB-like_oxidoreductase"/>
    <property type="match status" value="1"/>
</dbReference>
<organism evidence="2 3">
    <name type="scientific">Virgibacillus dokdonensis</name>
    <dbReference type="NCBI Taxonomy" id="302167"/>
    <lineage>
        <taxon>Bacteria</taxon>
        <taxon>Bacillati</taxon>
        <taxon>Bacillota</taxon>
        <taxon>Bacilli</taxon>
        <taxon>Bacillales</taxon>
        <taxon>Bacillaceae</taxon>
        <taxon>Virgibacillus</taxon>
    </lineage>
</organism>
<evidence type="ECO:0000259" key="1">
    <source>
        <dbReference type="Pfam" id="PF00881"/>
    </source>
</evidence>
<protein>
    <recommendedName>
        <fullName evidence="1">Nitroreductase domain-containing protein</fullName>
    </recommendedName>
</protein>
<dbReference type="GO" id="GO:0016491">
    <property type="term" value="F:oxidoreductase activity"/>
    <property type="evidence" value="ECO:0007669"/>
    <property type="project" value="InterPro"/>
</dbReference>
<sequence length="353" mass="41695">MNKLHKDHNYKFQHMTEISPITTSSHYDSIELTNSLIKKRLKIDKNSMIDAIIQLEHNSPNKGVIDELEKYNLLCKSPEESLDNNEHINHWNDRNWELSLNYYCWTRDISFVDNGKEYNRKREEVLQEFLNEEDIPKKKEINILKKIHLPKFEAEQDKTYSLGEVLLRRTNVQTFKDIEMKKNTFNRIIYNAFSNMKKEANNVDYDKDILNLLRGLGYPFNVYLLIFNVEGLEPGIYHYNIQDHSLGLIDKGDFRKDLQKVLIGQSAPLTSSFALLLTVDYRQKQWRYRHERELRNTYLASAQITQQFILSATENDAFCNLTPASQDRYASQLLKLDDKYEQLLYTVNVGLSH</sequence>
<gene>
    <name evidence="2" type="ORF">CAI16_19315</name>
</gene>
<evidence type="ECO:0000313" key="3">
    <source>
        <dbReference type="Proteomes" id="UP000256488"/>
    </source>
</evidence>
<reference evidence="2 3" key="1">
    <citation type="submission" date="2017-05" db="EMBL/GenBank/DDBJ databases">
        <title>Virgibacillus sp. AK90 isolated from a saltern of Kakinada, India.</title>
        <authorList>
            <person name="Gupta V."/>
            <person name="Sidhu C."/>
            <person name="Korpole S."/>
            <person name="Pinnaka A.K."/>
        </authorList>
    </citation>
    <scope>NUCLEOTIDE SEQUENCE [LARGE SCALE GENOMIC DNA]</scope>
    <source>
        <strain evidence="2 3">AK90</strain>
    </source>
</reference>
<name>A0A3E0WGA7_9BACI</name>
<feature type="domain" description="Nitroreductase" evidence="1">
    <location>
        <begin position="218"/>
        <end position="350"/>
    </location>
</feature>
<dbReference type="EMBL" id="NFZX01000086">
    <property type="protein sequence ID" value="RFA31980.1"/>
    <property type="molecule type" value="Genomic_DNA"/>
</dbReference>
<dbReference type="InterPro" id="IPR000415">
    <property type="entry name" value="Nitroreductase-like"/>
</dbReference>
<dbReference type="InterPro" id="IPR029479">
    <property type="entry name" value="Nitroreductase"/>
</dbReference>
<dbReference type="PANTHER" id="PTHR43745:SF2">
    <property type="entry name" value="NITROREDUCTASE MJ1384-RELATED"/>
    <property type="match status" value="1"/>
</dbReference>
<dbReference type="Pfam" id="PF00881">
    <property type="entry name" value="Nitroreductase"/>
    <property type="match status" value="1"/>
</dbReference>
<dbReference type="PANTHER" id="PTHR43745">
    <property type="entry name" value="NITROREDUCTASE MJ1384-RELATED"/>
    <property type="match status" value="1"/>
</dbReference>
<comment type="caution">
    <text evidence="2">The sequence shown here is derived from an EMBL/GenBank/DDBJ whole genome shotgun (WGS) entry which is preliminary data.</text>
</comment>
<dbReference type="InterPro" id="IPR052544">
    <property type="entry name" value="Bacteriocin_Proc_Enz"/>
</dbReference>
<dbReference type="Gene3D" id="3.40.109.10">
    <property type="entry name" value="NADH Oxidase"/>
    <property type="match status" value="1"/>
</dbReference>
<dbReference type="Proteomes" id="UP000256488">
    <property type="component" value="Unassembled WGS sequence"/>
</dbReference>
<proteinExistence type="predicted"/>
<accession>A0A3E0WGA7</accession>
<dbReference type="RefSeq" id="WP_116279694.1">
    <property type="nucleotide sequence ID" value="NZ_NFZX01000086.1"/>
</dbReference>
<evidence type="ECO:0000313" key="2">
    <source>
        <dbReference type="EMBL" id="RFA31980.1"/>
    </source>
</evidence>